<feature type="transmembrane region" description="Helical" evidence="2">
    <location>
        <begin position="129"/>
        <end position="150"/>
    </location>
</feature>
<evidence type="ECO:0000256" key="2">
    <source>
        <dbReference type="SAM" id="Phobius"/>
    </source>
</evidence>
<keyword evidence="2" id="KW-1133">Transmembrane helix</keyword>
<feature type="compositionally biased region" description="Low complexity" evidence="1">
    <location>
        <begin position="791"/>
        <end position="822"/>
    </location>
</feature>
<feature type="region of interest" description="Disordered" evidence="1">
    <location>
        <begin position="447"/>
        <end position="466"/>
    </location>
</feature>
<keyword evidence="2" id="KW-0812">Transmembrane</keyword>
<feature type="compositionally biased region" description="Low complexity" evidence="1">
    <location>
        <begin position="881"/>
        <end position="898"/>
    </location>
</feature>
<protein>
    <submittedName>
        <fullName evidence="3">Uncharacterized protein</fullName>
    </submittedName>
</protein>
<keyword evidence="4" id="KW-1185">Reference proteome</keyword>
<feature type="compositionally biased region" description="Polar residues" evidence="1">
    <location>
        <begin position="713"/>
        <end position="723"/>
    </location>
</feature>
<feature type="compositionally biased region" description="Polar residues" evidence="1">
    <location>
        <begin position="832"/>
        <end position="854"/>
    </location>
</feature>
<feature type="region of interest" description="Disordered" evidence="1">
    <location>
        <begin position="759"/>
        <end position="959"/>
    </location>
</feature>
<feature type="compositionally biased region" description="Low complexity" evidence="1">
    <location>
        <begin position="326"/>
        <end position="346"/>
    </location>
</feature>
<evidence type="ECO:0000313" key="4">
    <source>
        <dbReference type="Proteomes" id="UP000521872"/>
    </source>
</evidence>
<sequence>MIQLKGKDGQSSCQLRDTVHSKCSGTPTPGLDSTPFPSLCTCNNVYFNIWSACSYASGNNTLPMYDAWLKTCTDASVDISASSAKTMQEGALGIQVPDWGTLAVPGNAAFDLQQAVVVVSLAQKKPWSLLQIVLPVVAGVVAILFTLVFLKFRHKVSPTTRLRQRISSILPWGHRVRPVRGPVELQGWEIEPAITSSSFGSSSRIAVAATGSSGSNRGGSPDHGPWRNYNRESTEPGHPSVPSNVGSALDDADVRQSRIGGMFSGSRGARPASQAVNSYPFDVEMQPQRFQKELKKKREMPTKDDFRIGAQTSNHSLQTPETYHTTPSISKISSSTNTSGSGSSGPSWIKKMLFLKTRPPPVRQVVPSKNFNIDGVEGIKSRATSMTGSSFSATGKMKSEGPPVPPLPQARRNFAADRVRASNDEHATGMDVDPVHEDRIPDGGEYRFGGERGRPHSYAPSFDDNESTNLISRRPMHDLDEDDGSVIFIGDDRNEYGGQSTDAGHRSMAGSASVNSDIKVVSPTASTVTASHRDTIASSSYSHESAPPVPPLPPLPVPPLPKGAAPLPPPARRTGRDSSEMVGLMIDRGNSMTPIKEDLGGGSGGGSSSNAVPGPSRQYGQGDYGWRHAHSPERGQLTLTVPSSAGPSNANLYQQQASTSTSTSTLPLAPVAPRRPLPSRSGSGDSTTSATSMVRPLPSPAQAAQRRAENHSRSASHSVSQTHAGSANASNSSLSAHVRTISNDNQPLNQTQFQSVLTPVRPNDPLRSMVSGSPTPTQQAFFHHTPHLHNHSGSSSSNTSGIIPPRTFSPLSPSFSDTDSSSFYMPDAPTPLQMQQGSRSGTPRNDQTQFQSVLTPVRPNDPLRPTTTTMVSGSPAPTQQTFFHSHNHSGSSSSNTSGINPPRTFSPLSPSFSNDTSNFYMPDTPTPLQMQQGSRSATPRNDPAAFHAGPIRGAGYGGA</sequence>
<comment type="caution">
    <text evidence="3">The sequence shown here is derived from an EMBL/GenBank/DDBJ whole genome shotgun (WGS) entry which is preliminary data.</text>
</comment>
<feature type="compositionally biased region" description="Pro residues" evidence="1">
    <location>
        <begin position="547"/>
        <end position="571"/>
    </location>
</feature>
<evidence type="ECO:0000256" key="1">
    <source>
        <dbReference type="SAM" id="MobiDB-lite"/>
    </source>
</evidence>
<gene>
    <name evidence="3" type="ORF">D9613_000101</name>
</gene>
<feature type="compositionally biased region" description="Polar residues" evidence="1">
    <location>
        <begin position="906"/>
        <end position="919"/>
    </location>
</feature>
<keyword evidence="2" id="KW-0472">Membrane</keyword>
<feature type="region of interest" description="Disordered" evidence="1">
    <location>
        <begin position="317"/>
        <end position="346"/>
    </location>
</feature>
<name>A0A8H4R1A5_9AGAR</name>
<dbReference type="Proteomes" id="UP000521872">
    <property type="component" value="Unassembled WGS sequence"/>
</dbReference>
<feature type="region of interest" description="Disordered" evidence="1">
    <location>
        <begin position="522"/>
        <end position="735"/>
    </location>
</feature>
<dbReference type="EMBL" id="JAACJL010000015">
    <property type="protein sequence ID" value="KAF4621023.1"/>
    <property type="molecule type" value="Genomic_DNA"/>
</dbReference>
<feature type="compositionally biased region" description="Low complexity" evidence="1">
    <location>
        <begin position="658"/>
        <end position="692"/>
    </location>
</feature>
<feature type="compositionally biased region" description="Polar residues" evidence="1">
    <location>
        <begin position="523"/>
        <end position="543"/>
    </location>
</feature>
<feature type="region of interest" description="Disordered" evidence="1">
    <location>
        <begin position="384"/>
        <end position="406"/>
    </location>
</feature>
<dbReference type="AlphaFoldDB" id="A0A8H4R1A5"/>
<organism evidence="3 4">
    <name type="scientific">Agrocybe pediades</name>
    <dbReference type="NCBI Taxonomy" id="84607"/>
    <lineage>
        <taxon>Eukaryota</taxon>
        <taxon>Fungi</taxon>
        <taxon>Dikarya</taxon>
        <taxon>Basidiomycota</taxon>
        <taxon>Agaricomycotina</taxon>
        <taxon>Agaricomycetes</taxon>
        <taxon>Agaricomycetidae</taxon>
        <taxon>Agaricales</taxon>
        <taxon>Agaricineae</taxon>
        <taxon>Strophariaceae</taxon>
        <taxon>Agrocybe</taxon>
    </lineage>
</organism>
<feature type="region of interest" description="Disordered" evidence="1">
    <location>
        <begin position="209"/>
        <end position="249"/>
    </location>
</feature>
<feature type="compositionally biased region" description="Polar residues" evidence="1">
    <location>
        <begin position="926"/>
        <end position="939"/>
    </location>
</feature>
<accession>A0A8H4R1A5</accession>
<feature type="compositionally biased region" description="Low complexity" evidence="1">
    <location>
        <begin position="724"/>
        <end position="735"/>
    </location>
</feature>
<proteinExistence type="predicted"/>
<feature type="compositionally biased region" description="Polar residues" evidence="1">
    <location>
        <begin position="865"/>
        <end position="880"/>
    </location>
</feature>
<reference evidence="3 4" key="1">
    <citation type="submission" date="2019-12" db="EMBL/GenBank/DDBJ databases">
        <authorList>
            <person name="Floudas D."/>
            <person name="Bentzer J."/>
            <person name="Ahren D."/>
            <person name="Johansson T."/>
            <person name="Persson P."/>
            <person name="Tunlid A."/>
        </authorList>
    </citation>
    <scope>NUCLEOTIDE SEQUENCE [LARGE SCALE GENOMIC DNA]</scope>
    <source>
        <strain evidence="3 4">CBS 102.39</strain>
    </source>
</reference>
<feature type="compositionally biased region" description="Polar residues" evidence="1">
    <location>
        <begin position="770"/>
        <end position="780"/>
    </location>
</feature>
<evidence type="ECO:0000313" key="3">
    <source>
        <dbReference type="EMBL" id="KAF4621023.1"/>
    </source>
</evidence>
<feature type="compositionally biased region" description="Polar residues" evidence="1">
    <location>
        <begin position="637"/>
        <end position="657"/>
    </location>
</feature>
<feature type="compositionally biased region" description="Polar residues" evidence="1">
    <location>
        <begin position="384"/>
        <end position="393"/>
    </location>
</feature>